<dbReference type="Gene3D" id="3.40.50.150">
    <property type="entry name" value="Vaccinia Virus protein VP39"/>
    <property type="match status" value="1"/>
</dbReference>
<dbReference type="InterPro" id="IPR013216">
    <property type="entry name" value="Methyltransf_11"/>
</dbReference>
<evidence type="ECO:0000313" key="2">
    <source>
        <dbReference type="EMBL" id="CBY79964.1"/>
    </source>
</evidence>
<reference evidence="5" key="4">
    <citation type="submission" date="2022-12" db="EMBL/GenBank/DDBJ databases">
        <title>Comparative genomics of Legionella pneumophila isolates from the West Bank and Germany support molecular epidemiology of Legionnaires disease.</title>
        <authorList>
            <person name="Zayed A.R."/>
            <person name="Bitar D.M."/>
            <person name="Steinert M."/>
            <person name="Lueck C."/>
            <person name="Brettar I."/>
            <person name="Hoefle M.G."/>
            <person name="Bunk B."/>
        </authorList>
    </citation>
    <scope>NUCLEOTIDE SEQUENCE</scope>
    <source>
        <strain evidence="5">H23</strain>
    </source>
</reference>
<evidence type="ECO:0000313" key="4">
    <source>
        <dbReference type="EMBL" id="HAU1880864.1"/>
    </source>
</evidence>
<evidence type="ECO:0000259" key="1">
    <source>
        <dbReference type="Pfam" id="PF08241"/>
    </source>
</evidence>
<feature type="domain" description="Methyltransferase type 11" evidence="1">
    <location>
        <begin position="57"/>
        <end position="157"/>
    </location>
</feature>
<reference evidence="4" key="2">
    <citation type="journal article" date="2018" name="Genome Biol.">
        <title>SKESA: strategic k-mer extension for scrupulous assemblies.</title>
        <authorList>
            <person name="Souvorov A."/>
            <person name="Agarwala R."/>
            <person name="Lipman D.J."/>
        </authorList>
    </citation>
    <scope>NUCLEOTIDE SEQUENCE</scope>
    <source>
        <strain evidence="4">AZ00058701</strain>
    </source>
</reference>
<gene>
    <name evidence="4" type="ORF">JBJ86_11505</name>
    <name evidence="2" type="ORF">LPSG12_019</name>
    <name evidence="3" type="ORF">LPSG6_020</name>
    <name evidence="5" type="ORF">O6C86_09435</name>
</gene>
<keyword evidence="2" id="KW-0808">Transferase</keyword>
<dbReference type="RefSeq" id="WP_016356769.1">
    <property type="nucleotide sequence ID" value="NZ_CAXYJC010000012.1"/>
</dbReference>
<dbReference type="Proteomes" id="UP001071279">
    <property type="component" value="Unassembled WGS sequence"/>
</dbReference>
<dbReference type="Pfam" id="PF08241">
    <property type="entry name" value="Methyltransf_11"/>
    <property type="match status" value="1"/>
</dbReference>
<evidence type="ECO:0000313" key="3">
    <source>
        <dbReference type="EMBL" id="CBY83880.1"/>
    </source>
</evidence>
<evidence type="ECO:0000313" key="5">
    <source>
        <dbReference type="EMBL" id="MCZ4719432.1"/>
    </source>
</evidence>
<organism evidence="2">
    <name type="scientific">Legionella pneumophila</name>
    <dbReference type="NCBI Taxonomy" id="446"/>
    <lineage>
        <taxon>Bacteria</taxon>
        <taxon>Pseudomonadati</taxon>
        <taxon>Pseudomonadota</taxon>
        <taxon>Gammaproteobacteria</taxon>
        <taxon>Legionellales</taxon>
        <taxon>Legionellaceae</taxon>
        <taxon>Legionella</taxon>
    </lineage>
</organism>
<dbReference type="GO" id="GO:0032259">
    <property type="term" value="P:methylation"/>
    <property type="evidence" value="ECO:0007669"/>
    <property type="project" value="UniProtKB-KW"/>
</dbReference>
<dbReference type="EMBL" id="FR749891">
    <property type="protein sequence ID" value="CBY83880.1"/>
    <property type="molecule type" value="Genomic_DNA"/>
</dbReference>
<sequence length="298" mass="34356">MDLNEVSMHYDASAEDYHLQYDRDLLSDYSREYPANYFRLQLLLNSFVEKKVKKVIEVGVGEGTPLSTLARAGIEVSGFDISKEMVRKSKAMLNNYGLNADNIIWGDIQDPITYADLLRDGQYDALLAMGVMPHVRNDEACLINMRTMVKQGGSVFIEFRNKLFSLFTFNKYTHQFILNDLLSDVSPKLKQIVSADLEKRLEMNQPTPKIFHDEKLEAPGYDAILSKFHNPFEIKGLFEKCGFKDIKLLWYHYHPAMPYLGNENQELFRNESLKLEHNNSSWKGLFLCSAFVVEAVKE</sequence>
<dbReference type="PANTHER" id="PTHR43861">
    <property type="entry name" value="TRANS-ACONITATE 2-METHYLTRANSFERASE-RELATED"/>
    <property type="match status" value="1"/>
</dbReference>
<name>E7BB68_LEGPN</name>
<dbReference type="CDD" id="cd02440">
    <property type="entry name" value="AdoMet_MTases"/>
    <property type="match status" value="1"/>
</dbReference>
<keyword evidence="2" id="KW-0489">Methyltransferase</keyword>
<dbReference type="Proteomes" id="UP000866496">
    <property type="component" value="Unassembled WGS sequence"/>
</dbReference>
<dbReference type="EMBL" id="JAPXIC010000066">
    <property type="protein sequence ID" value="MCZ4719432.1"/>
    <property type="molecule type" value="Genomic_DNA"/>
</dbReference>
<dbReference type="SUPFAM" id="SSF53335">
    <property type="entry name" value="S-adenosyl-L-methionine-dependent methyltransferases"/>
    <property type="match status" value="1"/>
</dbReference>
<dbReference type="InterPro" id="IPR029063">
    <property type="entry name" value="SAM-dependent_MTases_sf"/>
</dbReference>
<reference evidence="2" key="1">
    <citation type="journal article" date="2010" name="Appl. Environ. Microbiol.">
        <title>A specific real-time PCR for simultaneous detection and identification of Legionella pneumophila serogroup 1 in water and clinical samples.</title>
        <authorList>
            <person name="Merault N."/>
            <person name="Rusniok C."/>
            <person name="Jarraud S."/>
            <person name="Gomez-Valero L."/>
            <person name="Cazalet C."/>
            <person name="Marin M."/>
            <person name="Brachet E."/>
            <person name="Aegerter P."/>
            <person name="Gaillard J.L."/>
            <person name="Etienne J."/>
            <person name="Herrmann J.L."/>
            <person name="Lawrence C."/>
            <person name="Buchrieser C."/>
        </authorList>
    </citation>
    <scope>NUCLEOTIDE SEQUENCE</scope>
    <source>
        <strain evidence="3">ATCC 33215</strain>
        <strain evidence="2">ATCC 43290</strain>
    </source>
</reference>
<dbReference type="PANTHER" id="PTHR43861:SF1">
    <property type="entry name" value="TRANS-ACONITATE 2-METHYLTRANSFERASE"/>
    <property type="match status" value="1"/>
</dbReference>
<dbReference type="EMBL" id="FR747826">
    <property type="protein sequence ID" value="CBY79964.1"/>
    <property type="molecule type" value="Genomic_DNA"/>
</dbReference>
<dbReference type="AlphaFoldDB" id="E7BB68"/>
<reference evidence="4" key="3">
    <citation type="submission" date="2019-10" db="EMBL/GenBank/DDBJ databases">
        <authorList>
            <consortium name="NCBI Pathogen Detection Project"/>
        </authorList>
    </citation>
    <scope>NUCLEOTIDE SEQUENCE</scope>
    <source>
        <strain evidence="4">AZ00058701</strain>
    </source>
</reference>
<dbReference type="EMBL" id="DACWHX010000013">
    <property type="protein sequence ID" value="HAU1880864.1"/>
    <property type="molecule type" value="Genomic_DNA"/>
</dbReference>
<accession>E7BB68</accession>
<protein>
    <submittedName>
        <fullName evidence="5">Class I SAM-dependent methyltransferase</fullName>
    </submittedName>
    <submittedName>
        <fullName evidence="4">Methyltransferase domain-containing protein</fullName>
    </submittedName>
    <submittedName>
        <fullName evidence="2">Putative methyltransferase</fullName>
    </submittedName>
</protein>
<dbReference type="GO" id="GO:0008757">
    <property type="term" value="F:S-adenosylmethionine-dependent methyltransferase activity"/>
    <property type="evidence" value="ECO:0007669"/>
    <property type="project" value="InterPro"/>
</dbReference>
<proteinExistence type="predicted"/>